<organism evidence="15 16">
    <name type="scientific">Blomia tropicalis</name>
    <name type="common">Mite</name>
    <dbReference type="NCBI Taxonomy" id="40697"/>
    <lineage>
        <taxon>Eukaryota</taxon>
        <taxon>Metazoa</taxon>
        <taxon>Ecdysozoa</taxon>
        <taxon>Arthropoda</taxon>
        <taxon>Chelicerata</taxon>
        <taxon>Arachnida</taxon>
        <taxon>Acari</taxon>
        <taxon>Acariformes</taxon>
        <taxon>Sarcoptiformes</taxon>
        <taxon>Astigmata</taxon>
        <taxon>Glycyphagoidea</taxon>
        <taxon>Echimyopodidae</taxon>
        <taxon>Blomia</taxon>
    </lineage>
</organism>
<dbReference type="GO" id="GO:0008270">
    <property type="term" value="F:zinc ion binding"/>
    <property type="evidence" value="ECO:0007669"/>
    <property type="project" value="UniProtKB-KW"/>
</dbReference>
<dbReference type="FunFam" id="3.30.160.60:FF:000043">
    <property type="entry name" value="Scratch family zinc finger 2"/>
    <property type="match status" value="1"/>
</dbReference>
<dbReference type="PANTHER" id="PTHR24388:SF100">
    <property type="entry name" value="ZINC FINGER PROTEIN 423"/>
    <property type="match status" value="1"/>
</dbReference>
<dbReference type="GO" id="GO:0005634">
    <property type="term" value="C:nucleus"/>
    <property type="evidence" value="ECO:0007669"/>
    <property type="project" value="UniProtKB-SubCell"/>
</dbReference>
<evidence type="ECO:0000256" key="2">
    <source>
        <dbReference type="ARBA" id="ARBA00022723"/>
    </source>
</evidence>
<dbReference type="SMART" id="SM00355">
    <property type="entry name" value="ZnF_C2H2"/>
    <property type="match status" value="3"/>
</dbReference>
<feature type="domain" description="C2H2-type" evidence="14">
    <location>
        <begin position="211"/>
        <end position="234"/>
    </location>
</feature>
<keyword evidence="13" id="KW-0812">Transmembrane</keyword>
<keyword evidence="4 11" id="KW-0863">Zinc-finger</keyword>
<dbReference type="FunFam" id="3.30.160.60:FF:000322">
    <property type="entry name" value="GDNF-inducible zinc finger protein 1"/>
    <property type="match status" value="1"/>
</dbReference>
<evidence type="ECO:0000256" key="13">
    <source>
        <dbReference type="SAM" id="Phobius"/>
    </source>
</evidence>
<evidence type="ECO:0000256" key="8">
    <source>
        <dbReference type="ARBA" id="ARBA00023163"/>
    </source>
</evidence>
<feature type="transmembrane region" description="Helical" evidence="13">
    <location>
        <begin position="290"/>
        <end position="307"/>
    </location>
</feature>
<sequence length="422" mass="47572">MPRSFLITNRRYCTTYTNHNNSSISSNKNSNGTINVKSNLNHNEVSPSFLSVSRDRLVRSTPIIWSKHSLADSGSSDDNDSIRNDSAITISSKHSMKQYRTKRKQNPLIQPLDLVVSNKQSSTSTTVTTRSLVHNKRDSKGESNLSSDDDCSSTTLDNDLLNLTPPSTPSESTSPNGEIHICADCGKRYSTSSNLTRHRQTHRSVTDKKARKCPHCDKVYVSMPAYSMHVRTHTQGCQCHYCGKCFSRPWLLQGHIRTHTGTEATIAMAEVTYATDESFFDTEFISTKFGLVRICQFVIALLSLIVVEIPSCRFSRSLNIYVFIASSSLIFAIIVLIIFLTRFYKQIERYINLPLTLLVNESLAIIFWLIASILIIFTNCEGSGPKVAYIIAGLVPHSFVRRRRQHHVYPRVQLVGAFRRPI</sequence>
<comment type="caution">
    <text evidence="15">The sequence shown here is derived from an EMBL/GenBank/DDBJ whole genome shotgun (WGS) entry which is preliminary data.</text>
</comment>
<feature type="domain" description="C2H2-type" evidence="14">
    <location>
        <begin position="180"/>
        <end position="207"/>
    </location>
</feature>
<keyword evidence="9" id="KW-0539">Nucleus</keyword>
<evidence type="ECO:0000256" key="4">
    <source>
        <dbReference type="ARBA" id="ARBA00022771"/>
    </source>
</evidence>
<comment type="similarity">
    <text evidence="10">Belongs to the snail C2H2-type zinc-finger protein family.</text>
</comment>
<evidence type="ECO:0000259" key="14">
    <source>
        <dbReference type="PROSITE" id="PS50157"/>
    </source>
</evidence>
<keyword evidence="7" id="KW-0238">DNA-binding</keyword>
<proteinExistence type="inferred from homology"/>
<keyword evidence="16" id="KW-1185">Reference proteome</keyword>
<feature type="region of interest" description="Disordered" evidence="12">
    <location>
        <begin position="68"/>
        <end position="176"/>
    </location>
</feature>
<evidence type="ECO:0000256" key="1">
    <source>
        <dbReference type="ARBA" id="ARBA00004123"/>
    </source>
</evidence>
<keyword evidence="3" id="KW-0677">Repeat</keyword>
<evidence type="ECO:0000256" key="5">
    <source>
        <dbReference type="ARBA" id="ARBA00022833"/>
    </source>
</evidence>
<feature type="region of interest" description="Disordered" evidence="12">
    <location>
        <begin position="18"/>
        <end position="40"/>
    </location>
</feature>
<feature type="transmembrane region" description="Helical" evidence="13">
    <location>
        <begin position="353"/>
        <end position="377"/>
    </location>
</feature>
<feature type="compositionally biased region" description="Low complexity" evidence="12">
    <location>
        <begin position="115"/>
        <end position="132"/>
    </location>
</feature>
<feature type="compositionally biased region" description="Low complexity" evidence="12">
    <location>
        <begin position="18"/>
        <end position="31"/>
    </location>
</feature>
<evidence type="ECO:0000256" key="10">
    <source>
        <dbReference type="ARBA" id="ARBA00037948"/>
    </source>
</evidence>
<evidence type="ECO:0000313" key="15">
    <source>
        <dbReference type="EMBL" id="KAJ6221009.1"/>
    </source>
</evidence>
<dbReference type="PROSITE" id="PS50157">
    <property type="entry name" value="ZINC_FINGER_C2H2_2"/>
    <property type="match status" value="3"/>
</dbReference>
<evidence type="ECO:0000313" key="16">
    <source>
        <dbReference type="Proteomes" id="UP001142055"/>
    </source>
</evidence>
<accession>A0A9Q0M8T9</accession>
<keyword evidence="5" id="KW-0862">Zinc</keyword>
<feature type="compositionally biased region" description="Low complexity" evidence="12">
    <location>
        <begin position="152"/>
        <end position="175"/>
    </location>
</feature>
<evidence type="ECO:0000256" key="12">
    <source>
        <dbReference type="SAM" id="MobiDB-lite"/>
    </source>
</evidence>
<name>A0A9Q0M8T9_BLOTA</name>
<evidence type="ECO:0000256" key="11">
    <source>
        <dbReference type="PROSITE-ProRule" id="PRU00042"/>
    </source>
</evidence>
<dbReference type="InterPro" id="IPR013087">
    <property type="entry name" value="Znf_C2H2_type"/>
</dbReference>
<reference evidence="15" key="1">
    <citation type="submission" date="2022-12" db="EMBL/GenBank/DDBJ databases">
        <title>Genome assemblies of Blomia tropicalis.</title>
        <authorList>
            <person name="Cui Y."/>
        </authorList>
    </citation>
    <scope>NUCLEOTIDE SEQUENCE</scope>
    <source>
        <tissue evidence="15">Adult mites</tissue>
    </source>
</reference>
<dbReference type="Proteomes" id="UP001142055">
    <property type="component" value="Chromosome 2"/>
</dbReference>
<evidence type="ECO:0000256" key="9">
    <source>
        <dbReference type="ARBA" id="ARBA00023242"/>
    </source>
</evidence>
<dbReference type="SUPFAM" id="SSF57667">
    <property type="entry name" value="beta-beta-alpha zinc fingers"/>
    <property type="match status" value="2"/>
</dbReference>
<protein>
    <recommendedName>
        <fullName evidence="14">C2H2-type domain-containing protein</fullName>
    </recommendedName>
</protein>
<dbReference type="InterPro" id="IPR036236">
    <property type="entry name" value="Znf_C2H2_sf"/>
</dbReference>
<dbReference type="InterPro" id="IPR050527">
    <property type="entry name" value="Snail/Krueppel_Znf"/>
</dbReference>
<feature type="transmembrane region" description="Helical" evidence="13">
    <location>
        <begin position="319"/>
        <end position="341"/>
    </location>
</feature>
<keyword evidence="8" id="KW-0804">Transcription</keyword>
<evidence type="ECO:0000256" key="3">
    <source>
        <dbReference type="ARBA" id="ARBA00022737"/>
    </source>
</evidence>
<feature type="domain" description="C2H2-type" evidence="14">
    <location>
        <begin position="237"/>
        <end position="264"/>
    </location>
</feature>
<keyword evidence="2" id="KW-0479">Metal-binding</keyword>
<evidence type="ECO:0000256" key="6">
    <source>
        <dbReference type="ARBA" id="ARBA00023015"/>
    </source>
</evidence>
<keyword evidence="13" id="KW-0472">Membrane</keyword>
<dbReference type="GO" id="GO:0000981">
    <property type="term" value="F:DNA-binding transcription factor activity, RNA polymerase II-specific"/>
    <property type="evidence" value="ECO:0007669"/>
    <property type="project" value="TreeGrafter"/>
</dbReference>
<dbReference type="Pfam" id="PF00096">
    <property type="entry name" value="zf-C2H2"/>
    <property type="match status" value="3"/>
</dbReference>
<dbReference type="AlphaFoldDB" id="A0A9Q0M8T9"/>
<keyword evidence="6" id="KW-0805">Transcription regulation</keyword>
<dbReference type="GO" id="GO:0000978">
    <property type="term" value="F:RNA polymerase II cis-regulatory region sequence-specific DNA binding"/>
    <property type="evidence" value="ECO:0007669"/>
    <property type="project" value="TreeGrafter"/>
</dbReference>
<comment type="subcellular location">
    <subcellularLocation>
        <location evidence="1">Nucleus</location>
    </subcellularLocation>
</comment>
<gene>
    <name evidence="15" type="ORF">RDWZM_006821</name>
</gene>
<feature type="compositionally biased region" description="Basic residues" evidence="12">
    <location>
        <begin position="94"/>
        <end position="105"/>
    </location>
</feature>
<dbReference type="PROSITE" id="PS00028">
    <property type="entry name" value="ZINC_FINGER_C2H2_1"/>
    <property type="match status" value="3"/>
</dbReference>
<keyword evidence="13" id="KW-1133">Transmembrane helix</keyword>
<dbReference type="PANTHER" id="PTHR24388">
    <property type="entry name" value="ZINC FINGER PROTEIN"/>
    <property type="match status" value="1"/>
</dbReference>
<dbReference type="EMBL" id="JAPWDV010000002">
    <property type="protein sequence ID" value="KAJ6221009.1"/>
    <property type="molecule type" value="Genomic_DNA"/>
</dbReference>
<evidence type="ECO:0000256" key="7">
    <source>
        <dbReference type="ARBA" id="ARBA00023125"/>
    </source>
</evidence>
<dbReference type="Gene3D" id="3.30.160.60">
    <property type="entry name" value="Classic Zinc Finger"/>
    <property type="match status" value="2"/>
</dbReference>